<evidence type="ECO:0000256" key="3">
    <source>
        <dbReference type="ARBA" id="ARBA00022729"/>
    </source>
</evidence>
<dbReference type="PANTHER" id="PTHR47245">
    <property type="entry name" value="PEPTIDYLPROLYL ISOMERASE"/>
    <property type="match status" value="1"/>
</dbReference>
<dbReference type="InterPro" id="IPR050245">
    <property type="entry name" value="PrsA_foldase"/>
</dbReference>
<evidence type="ECO:0000256" key="6">
    <source>
        <dbReference type="PROSITE-ProRule" id="PRU00278"/>
    </source>
</evidence>
<dbReference type="PANTHER" id="PTHR47245:SF1">
    <property type="entry name" value="FOLDASE PROTEIN PRSA"/>
    <property type="match status" value="1"/>
</dbReference>
<protein>
    <recommendedName>
        <fullName evidence="2">peptidylprolyl isomerase</fullName>
        <ecNumber evidence="2">5.2.1.8</ecNumber>
    </recommendedName>
</protein>
<comment type="caution">
    <text evidence="8">The sequence shown here is derived from an EMBL/GenBank/DDBJ whole genome shotgun (WGS) entry which is preliminary data.</text>
</comment>
<evidence type="ECO:0000256" key="1">
    <source>
        <dbReference type="ARBA" id="ARBA00000971"/>
    </source>
</evidence>
<dbReference type="SUPFAM" id="SSF54534">
    <property type="entry name" value="FKBP-like"/>
    <property type="match status" value="1"/>
</dbReference>
<keyword evidence="9" id="KW-1185">Reference proteome</keyword>
<gene>
    <name evidence="8" type="ORF">IQ230_08415</name>
</gene>
<evidence type="ECO:0000256" key="4">
    <source>
        <dbReference type="ARBA" id="ARBA00023110"/>
    </source>
</evidence>
<dbReference type="Gene3D" id="3.10.50.40">
    <property type="match status" value="1"/>
</dbReference>
<evidence type="ECO:0000313" key="9">
    <source>
        <dbReference type="Proteomes" id="UP000651156"/>
    </source>
</evidence>
<accession>A0ABR9UQ31</accession>
<dbReference type="GO" id="GO:0016853">
    <property type="term" value="F:isomerase activity"/>
    <property type="evidence" value="ECO:0007669"/>
    <property type="project" value="UniProtKB-KW"/>
</dbReference>
<name>A0ABR9UQ31_9CHRO</name>
<keyword evidence="3" id="KW-0732">Signal</keyword>
<feature type="domain" description="PpiC" evidence="7">
    <location>
        <begin position="116"/>
        <end position="206"/>
    </location>
</feature>
<comment type="catalytic activity">
    <reaction evidence="1">
        <text>[protein]-peptidylproline (omega=180) = [protein]-peptidylproline (omega=0)</text>
        <dbReference type="Rhea" id="RHEA:16237"/>
        <dbReference type="Rhea" id="RHEA-COMP:10747"/>
        <dbReference type="Rhea" id="RHEA-COMP:10748"/>
        <dbReference type="ChEBI" id="CHEBI:83833"/>
        <dbReference type="ChEBI" id="CHEBI:83834"/>
        <dbReference type="EC" id="5.2.1.8"/>
    </reaction>
</comment>
<dbReference type="EMBL" id="JADEWN010000016">
    <property type="protein sequence ID" value="MBE9190381.1"/>
    <property type="molecule type" value="Genomic_DNA"/>
</dbReference>
<evidence type="ECO:0000256" key="2">
    <source>
        <dbReference type="ARBA" id="ARBA00013194"/>
    </source>
</evidence>
<dbReference type="InterPro" id="IPR000297">
    <property type="entry name" value="PPIase_PpiC"/>
</dbReference>
<dbReference type="EC" id="5.2.1.8" evidence="2"/>
<dbReference type="Proteomes" id="UP000651156">
    <property type="component" value="Unassembled WGS sequence"/>
</dbReference>
<proteinExistence type="predicted"/>
<sequence>MTTTLHANETDITAEEIMSLVKSCQILPQLWREKIIEQAIAAIDCTPEETMSACQQFYQQHHLDSVAKQQAWLEHYGITQRQLISMATRQLKIEKFKQLTWGSKLETYFLQRKGQLDRVICSLIRVQDGGIAEEIYFRIYEKEQSFTELAKKFSVGLEAQTGGIVGPVELGTLHPQLSKILKTSQPGKLLRPILLGEWSFIVRLERIIPAQLDEMMRRKLLQELFTAWLQEQTQKLSSFDRIWMEALDHTH</sequence>
<keyword evidence="5 6" id="KW-0413">Isomerase</keyword>
<reference evidence="8 9" key="1">
    <citation type="submission" date="2020-10" db="EMBL/GenBank/DDBJ databases">
        <authorList>
            <person name="Castelo-Branco R."/>
            <person name="Eusebio N."/>
            <person name="Adriana R."/>
            <person name="Vieira A."/>
            <person name="Brugerolle De Fraissinette N."/>
            <person name="Rezende De Castro R."/>
            <person name="Schneider M.P."/>
            <person name="Vasconcelos V."/>
            <person name="Leao P.N."/>
        </authorList>
    </citation>
    <scope>NUCLEOTIDE SEQUENCE [LARGE SCALE GENOMIC DNA]</scope>
    <source>
        <strain evidence="8 9">LEGE 06123</strain>
    </source>
</reference>
<keyword evidence="4 6" id="KW-0697">Rotamase</keyword>
<dbReference type="InterPro" id="IPR046357">
    <property type="entry name" value="PPIase_dom_sf"/>
</dbReference>
<organism evidence="8 9">
    <name type="scientific">Gloeocapsopsis crepidinum LEGE 06123</name>
    <dbReference type="NCBI Taxonomy" id="588587"/>
    <lineage>
        <taxon>Bacteria</taxon>
        <taxon>Bacillati</taxon>
        <taxon>Cyanobacteriota</taxon>
        <taxon>Cyanophyceae</taxon>
        <taxon>Oscillatoriophycideae</taxon>
        <taxon>Chroococcales</taxon>
        <taxon>Chroococcaceae</taxon>
        <taxon>Gloeocapsopsis</taxon>
    </lineage>
</organism>
<dbReference type="RefSeq" id="WP_193931569.1">
    <property type="nucleotide sequence ID" value="NZ_CAWPMZ010000034.1"/>
</dbReference>
<dbReference type="PROSITE" id="PS50198">
    <property type="entry name" value="PPIC_PPIASE_2"/>
    <property type="match status" value="1"/>
</dbReference>
<evidence type="ECO:0000256" key="5">
    <source>
        <dbReference type="ARBA" id="ARBA00023235"/>
    </source>
</evidence>
<evidence type="ECO:0000259" key="7">
    <source>
        <dbReference type="PROSITE" id="PS50198"/>
    </source>
</evidence>
<evidence type="ECO:0000313" key="8">
    <source>
        <dbReference type="EMBL" id="MBE9190381.1"/>
    </source>
</evidence>
<dbReference type="Pfam" id="PF00639">
    <property type="entry name" value="Rotamase"/>
    <property type="match status" value="1"/>
</dbReference>